<keyword evidence="3" id="KW-1185">Reference proteome</keyword>
<feature type="compositionally biased region" description="Low complexity" evidence="1">
    <location>
        <begin position="58"/>
        <end position="70"/>
    </location>
</feature>
<accession>A0A3L6T417</accession>
<evidence type="ECO:0000313" key="2">
    <source>
        <dbReference type="EMBL" id="RLN30358.1"/>
    </source>
</evidence>
<organism evidence="2 3">
    <name type="scientific">Panicum miliaceum</name>
    <name type="common">Proso millet</name>
    <name type="synonym">Broomcorn millet</name>
    <dbReference type="NCBI Taxonomy" id="4540"/>
    <lineage>
        <taxon>Eukaryota</taxon>
        <taxon>Viridiplantae</taxon>
        <taxon>Streptophyta</taxon>
        <taxon>Embryophyta</taxon>
        <taxon>Tracheophyta</taxon>
        <taxon>Spermatophyta</taxon>
        <taxon>Magnoliopsida</taxon>
        <taxon>Liliopsida</taxon>
        <taxon>Poales</taxon>
        <taxon>Poaceae</taxon>
        <taxon>PACMAD clade</taxon>
        <taxon>Panicoideae</taxon>
        <taxon>Panicodae</taxon>
        <taxon>Paniceae</taxon>
        <taxon>Panicinae</taxon>
        <taxon>Panicum</taxon>
        <taxon>Panicum sect. Panicum</taxon>
    </lineage>
</organism>
<dbReference type="STRING" id="4540.A0A3L6T417"/>
<evidence type="ECO:0000256" key="1">
    <source>
        <dbReference type="SAM" id="MobiDB-lite"/>
    </source>
</evidence>
<proteinExistence type="predicted"/>
<dbReference type="PANTHER" id="PTHR34303:SF8">
    <property type="entry name" value="OS09G0372600 PROTEIN"/>
    <property type="match status" value="1"/>
</dbReference>
<comment type="caution">
    <text evidence="2">The sequence shown here is derived from an EMBL/GenBank/DDBJ whole genome shotgun (WGS) entry which is preliminary data.</text>
</comment>
<name>A0A3L6T417_PANMI</name>
<protein>
    <submittedName>
        <fullName evidence="2">Uncharacterized protein</fullName>
    </submittedName>
</protein>
<dbReference type="AlphaFoldDB" id="A0A3L6T417"/>
<gene>
    <name evidence="2" type="ORF">C2845_PM05G04630</name>
</gene>
<evidence type="ECO:0000313" key="3">
    <source>
        <dbReference type="Proteomes" id="UP000275267"/>
    </source>
</evidence>
<reference evidence="3" key="1">
    <citation type="journal article" date="2019" name="Nat. Commun.">
        <title>The genome of broomcorn millet.</title>
        <authorList>
            <person name="Zou C."/>
            <person name="Miki D."/>
            <person name="Li D."/>
            <person name="Tang Q."/>
            <person name="Xiao L."/>
            <person name="Rajput S."/>
            <person name="Deng P."/>
            <person name="Jia W."/>
            <person name="Huang R."/>
            <person name="Zhang M."/>
            <person name="Sun Y."/>
            <person name="Hu J."/>
            <person name="Fu X."/>
            <person name="Schnable P.S."/>
            <person name="Li F."/>
            <person name="Zhang H."/>
            <person name="Feng B."/>
            <person name="Zhu X."/>
            <person name="Liu R."/>
            <person name="Schnable J.C."/>
            <person name="Zhu J.-K."/>
            <person name="Zhang H."/>
        </authorList>
    </citation>
    <scope>NUCLEOTIDE SEQUENCE [LARGE SCALE GENOMIC DNA]</scope>
</reference>
<dbReference type="Proteomes" id="UP000275267">
    <property type="component" value="Unassembled WGS sequence"/>
</dbReference>
<dbReference type="EMBL" id="PQIB02000003">
    <property type="protein sequence ID" value="RLN30358.1"/>
    <property type="molecule type" value="Genomic_DNA"/>
</dbReference>
<sequence length="208" mass="22419">MTGLPFDGALPGSSSPGLAMHHTSASSSSSGETPTFPTPAPGPVQAQVELEEGELPPDGESAAASAGDDAVPPQRPGYIDIYTQPIRLSRFSHLAFAVVNTPTTAPALVVHDALVGQGGNPRVTLASSTFGVMLVMFQRNNARENAVERQPFLGREHTVTLVHHDDDTPNRHYFEHKAFVMVAIKDYPLEHWNHERIIFSAGPYANPY</sequence>
<dbReference type="PANTHER" id="PTHR34303">
    <property type="entry name" value="OS01G0890400 PROTEIN-RELATED"/>
    <property type="match status" value="1"/>
</dbReference>
<feature type="region of interest" description="Disordered" evidence="1">
    <location>
        <begin position="1"/>
        <end position="78"/>
    </location>
</feature>